<feature type="domain" description="Trimeric autotransporter adhesin YadA-like stalk" evidence="1">
    <location>
        <begin position="1"/>
        <end position="34"/>
    </location>
</feature>
<proteinExistence type="predicted"/>
<sequence length="226" mass="23960">ANGDVSPTSTDAVTGKQLYLLGDTFAKYFGGGAKYENGQWTAPIFKIKTVKADGTGSEETVYKDVASALAGVGNSFTNIKNEITNVVTKVEGDSLSWSKEDGAFVARHAEKVAGENPVEPVNSKIKFLAKGDVSPTSTDAINGFQLFKTNEKVATYLGGGAKYENGEWTAPEFKVKTVKADGTEGEETVYKNVAAAFEGVGNSITDIHKEIKNEITNAVTNVKGDS</sequence>
<dbReference type="EMBL" id="AIMD01000017">
    <property type="protein sequence ID" value="EJF96744.1"/>
    <property type="molecule type" value="Genomic_DNA"/>
</dbReference>
<accession>A0A9P2S049</accession>
<dbReference type="Pfam" id="PF05662">
    <property type="entry name" value="YadA_stalk"/>
    <property type="match status" value="2"/>
</dbReference>
<comment type="caution">
    <text evidence="2">The sequence shown here is derived from an EMBL/GenBank/DDBJ whole genome shotgun (WGS) entry which is preliminary data.</text>
</comment>
<feature type="non-terminal residue" evidence="2">
    <location>
        <position position="226"/>
    </location>
</feature>
<name>A0A9P2S049_BARTA</name>
<evidence type="ECO:0000313" key="3">
    <source>
        <dbReference type="Proteomes" id="UP000002648"/>
    </source>
</evidence>
<dbReference type="Gene3D" id="1.20.5.170">
    <property type="match status" value="1"/>
</dbReference>
<gene>
    <name evidence="2" type="ORF">ME9_00440</name>
</gene>
<feature type="domain" description="Trimeric autotransporter adhesin YadA-like stalk" evidence="1">
    <location>
        <begin position="128"/>
        <end position="162"/>
    </location>
</feature>
<dbReference type="Proteomes" id="UP000002648">
    <property type="component" value="Unassembled WGS sequence"/>
</dbReference>
<dbReference type="AlphaFoldDB" id="A0A9P2S049"/>
<reference evidence="2 3" key="1">
    <citation type="submission" date="2012-03" db="EMBL/GenBank/DDBJ databases">
        <title>The Genome Sequence of Bartonella taylorii 8TBB.</title>
        <authorList>
            <consortium name="The Broad Institute Genome Sequencing Platform"/>
            <consortium name="The Broad Institute Genome Sequencing Center for Infectious Disease"/>
            <person name="Feldgarden M."/>
            <person name="Kirby J."/>
            <person name="Kosoy M."/>
            <person name="Birtles R."/>
            <person name="Probert W.S."/>
            <person name="Chiaraviglio L."/>
            <person name="Young S.K."/>
            <person name="Zeng Q."/>
            <person name="Gargeya S."/>
            <person name="Fitzgerald M."/>
            <person name="Haas B."/>
            <person name="Abouelleil A."/>
            <person name="Alvarado L."/>
            <person name="Arachchi H.M."/>
            <person name="Berlin A."/>
            <person name="Chapman S.B."/>
            <person name="Gearin G."/>
            <person name="Goldberg J."/>
            <person name="Griggs A."/>
            <person name="Gujja S."/>
            <person name="Hansen M."/>
            <person name="Heiman D."/>
            <person name="Howarth C."/>
            <person name="Larimer J."/>
            <person name="Lui A."/>
            <person name="MacDonald P.J.P."/>
            <person name="McCowen C."/>
            <person name="Montmayeur A."/>
            <person name="Murphy C."/>
            <person name="Neiman D."/>
            <person name="Pearson M."/>
            <person name="Priest M."/>
            <person name="Roberts A."/>
            <person name="Saif S."/>
            <person name="Shea T."/>
            <person name="Sisk P."/>
            <person name="Stolte C."/>
            <person name="Sykes S."/>
            <person name="Wortman J."/>
            <person name="Nusbaum C."/>
            <person name="Birren B."/>
        </authorList>
    </citation>
    <scope>NUCLEOTIDE SEQUENCE [LARGE SCALE GENOMIC DNA]</scope>
    <source>
        <strain evidence="2 3">8TBB</strain>
    </source>
</reference>
<dbReference type="InterPro" id="IPR008635">
    <property type="entry name" value="Coiled_stalk_dom"/>
</dbReference>
<dbReference type="GO" id="GO:0019867">
    <property type="term" value="C:outer membrane"/>
    <property type="evidence" value="ECO:0007669"/>
    <property type="project" value="InterPro"/>
</dbReference>
<dbReference type="Gene3D" id="6.10.250.2030">
    <property type="match status" value="2"/>
</dbReference>
<feature type="non-terminal residue" evidence="2">
    <location>
        <position position="1"/>
    </location>
</feature>
<keyword evidence="3" id="KW-1185">Reference proteome</keyword>
<evidence type="ECO:0000259" key="1">
    <source>
        <dbReference type="Pfam" id="PF05662"/>
    </source>
</evidence>
<protein>
    <recommendedName>
        <fullName evidence="1">Trimeric autotransporter adhesin YadA-like stalk domain-containing protein</fullName>
    </recommendedName>
</protein>
<evidence type="ECO:0000313" key="2">
    <source>
        <dbReference type="EMBL" id="EJF96744.1"/>
    </source>
</evidence>
<organism evidence="2 3">
    <name type="scientific">Bartonella taylorii 8TBB</name>
    <dbReference type="NCBI Taxonomy" id="1094560"/>
    <lineage>
        <taxon>Bacteria</taxon>
        <taxon>Pseudomonadati</taxon>
        <taxon>Pseudomonadota</taxon>
        <taxon>Alphaproteobacteria</taxon>
        <taxon>Hyphomicrobiales</taxon>
        <taxon>Bartonellaceae</taxon>
        <taxon>Bartonella</taxon>
    </lineage>
</organism>